<keyword evidence="2" id="KW-0812">Transmembrane</keyword>
<comment type="caution">
    <text evidence="3">The sequence shown here is derived from an EMBL/GenBank/DDBJ whole genome shotgun (WGS) entry which is preliminary data.</text>
</comment>
<sequence length="134" mass="14731">MSATSTSPSSSSTSGGRNSGPSLIGPNTTQSQILLFVFLAVGLFSAVAIATLGWRRAYHVRTQWDARRVGRTEGVKSCRGDLRPRLWDLWTKLTEGVEAGVKVAESEALVSNEENVGPRIKTGRWEDFMVRRLH</sequence>
<feature type="compositionally biased region" description="Low complexity" evidence="1">
    <location>
        <begin position="1"/>
        <end position="22"/>
    </location>
</feature>
<keyword evidence="2" id="KW-1133">Transmembrane helix</keyword>
<dbReference type="AlphaFoldDB" id="A0A9P5Q4Q7"/>
<dbReference type="Proteomes" id="UP000772434">
    <property type="component" value="Unassembled WGS sequence"/>
</dbReference>
<gene>
    <name evidence="3" type="ORF">BDP27DRAFT_139326</name>
</gene>
<dbReference type="OrthoDB" id="2972750at2759"/>
<feature type="transmembrane region" description="Helical" evidence="2">
    <location>
        <begin position="33"/>
        <end position="54"/>
    </location>
</feature>
<feature type="region of interest" description="Disordered" evidence="1">
    <location>
        <begin position="1"/>
        <end position="24"/>
    </location>
</feature>
<dbReference type="EMBL" id="JADNRY010000012">
    <property type="protein sequence ID" value="KAF9074572.1"/>
    <property type="molecule type" value="Genomic_DNA"/>
</dbReference>
<evidence type="ECO:0000313" key="4">
    <source>
        <dbReference type="Proteomes" id="UP000772434"/>
    </source>
</evidence>
<accession>A0A9P5Q4Q7</accession>
<evidence type="ECO:0000313" key="3">
    <source>
        <dbReference type="EMBL" id="KAF9074572.1"/>
    </source>
</evidence>
<evidence type="ECO:0000256" key="1">
    <source>
        <dbReference type="SAM" id="MobiDB-lite"/>
    </source>
</evidence>
<keyword evidence="2" id="KW-0472">Membrane</keyword>
<reference evidence="3" key="1">
    <citation type="submission" date="2020-11" db="EMBL/GenBank/DDBJ databases">
        <authorList>
            <consortium name="DOE Joint Genome Institute"/>
            <person name="Ahrendt S."/>
            <person name="Riley R."/>
            <person name="Andreopoulos W."/>
            <person name="Labutti K."/>
            <person name="Pangilinan J."/>
            <person name="Ruiz-Duenas F.J."/>
            <person name="Barrasa J.M."/>
            <person name="Sanchez-Garcia M."/>
            <person name="Camarero S."/>
            <person name="Miyauchi S."/>
            <person name="Serrano A."/>
            <person name="Linde D."/>
            <person name="Babiker R."/>
            <person name="Drula E."/>
            <person name="Ayuso-Fernandez I."/>
            <person name="Pacheco R."/>
            <person name="Padilla G."/>
            <person name="Ferreira P."/>
            <person name="Barriuso J."/>
            <person name="Kellner H."/>
            <person name="Castanera R."/>
            <person name="Alfaro M."/>
            <person name="Ramirez L."/>
            <person name="Pisabarro A.G."/>
            <person name="Kuo A."/>
            <person name="Tritt A."/>
            <person name="Lipzen A."/>
            <person name="He G."/>
            <person name="Yan M."/>
            <person name="Ng V."/>
            <person name="Cullen D."/>
            <person name="Martin F."/>
            <person name="Rosso M.-N."/>
            <person name="Henrissat B."/>
            <person name="Hibbett D."/>
            <person name="Martinez A.T."/>
            <person name="Grigoriev I.V."/>
        </authorList>
    </citation>
    <scope>NUCLEOTIDE SEQUENCE</scope>
    <source>
        <strain evidence="3">AH 40177</strain>
    </source>
</reference>
<organism evidence="3 4">
    <name type="scientific">Rhodocollybia butyracea</name>
    <dbReference type="NCBI Taxonomy" id="206335"/>
    <lineage>
        <taxon>Eukaryota</taxon>
        <taxon>Fungi</taxon>
        <taxon>Dikarya</taxon>
        <taxon>Basidiomycota</taxon>
        <taxon>Agaricomycotina</taxon>
        <taxon>Agaricomycetes</taxon>
        <taxon>Agaricomycetidae</taxon>
        <taxon>Agaricales</taxon>
        <taxon>Marasmiineae</taxon>
        <taxon>Omphalotaceae</taxon>
        <taxon>Rhodocollybia</taxon>
    </lineage>
</organism>
<proteinExistence type="predicted"/>
<name>A0A9P5Q4Q7_9AGAR</name>
<keyword evidence="4" id="KW-1185">Reference proteome</keyword>
<evidence type="ECO:0000256" key="2">
    <source>
        <dbReference type="SAM" id="Phobius"/>
    </source>
</evidence>
<protein>
    <submittedName>
        <fullName evidence="3">Uncharacterized protein</fullName>
    </submittedName>
</protein>